<dbReference type="EMBL" id="PVWG01000001">
    <property type="protein sequence ID" value="PSB22215.1"/>
    <property type="molecule type" value="Genomic_DNA"/>
</dbReference>
<dbReference type="Proteomes" id="UP000238634">
    <property type="component" value="Unassembled WGS sequence"/>
</dbReference>
<name>A0A2T1DP43_9CYAN</name>
<proteinExistence type="predicted"/>
<organism evidence="1 2">
    <name type="scientific">Phormidesmis priestleyi ULC007</name>
    <dbReference type="NCBI Taxonomy" id="1920490"/>
    <lineage>
        <taxon>Bacteria</taxon>
        <taxon>Bacillati</taxon>
        <taxon>Cyanobacteriota</taxon>
        <taxon>Cyanophyceae</taxon>
        <taxon>Leptolyngbyales</taxon>
        <taxon>Leptolyngbyaceae</taxon>
        <taxon>Phormidesmis</taxon>
    </lineage>
</organism>
<reference evidence="1 2" key="2">
    <citation type="submission" date="2018-03" db="EMBL/GenBank/DDBJ databases">
        <title>The ancient ancestry and fast evolution of plastids.</title>
        <authorList>
            <person name="Moore K.R."/>
            <person name="Magnabosco C."/>
            <person name="Momper L."/>
            <person name="Gold D.A."/>
            <person name="Bosak T."/>
            <person name="Fournier G.P."/>
        </authorList>
    </citation>
    <scope>NUCLEOTIDE SEQUENCE [LARGE SCALE GENOMIC DNA]</scope>
    <source>
        <strain evidence="1 2">ULC007</strain>
    </source>
</reference>
<gene>
    <name evidence="1" type="ORF">C7B65_02105</name>
</gene>
<protein>
    <submittedName>
        <fullName evidence="1">Uncharacterized protein</fullName>
    </submittedName>
</protein>
<reference evidence="1 2" key="1">
    <citation type="submission" date="2018-02" db="EMBL/GenBank/DDBJ databases">
        <authorList>
            <person name="Cohen D.B."/>
            <person name="Kent A.D."/>
        </authorList>
    </citation>
    <scope>NUCLEOTIDE SEQUENCE [LARGE SCALE GENOMIC DNA]</scope>
    <source>
        <strain evidence="1 2">ULC007</strain>
    </source>
</reference>
<evidence type="ECO:0000313" key="1">
    <source>
        <dbReference type="EMBL" id="PSB22215.1"/>
    </source>
</evidence>
<keyword evidence="2" id="KW-1185">Reference proteome</keyword>
<evidence type="ECO:0000313" key="2">
    <source>
        <dbReference type="Proteomes" id="UP000238634"/>
    </source>
</evidence>
<comment type="caution">
    <text evidence="1">The sequence shown here is derived from an EMBL/GenBank/DDBJ whole genome shotgun (WGS) entry which is preliminary data.</text>
</comment>
<dbReference type="STRING" id="1920490.GCA_001895925_00968"/>
<dbReference type="RefSeq" id="WP_073069236.1">
    <property type="nucleotide sequence ID" value="NZ_MPPI01000001.1"/>
</dbReference>
<accession>A0A2T1DP43</accession>
<dbReference type="AlphaFoldDB" id="A0A2T1DP43"/>
<dbReference type="OrthoDB" id="561517at2"/>
<sequence>MDLDSQYQGSKAWVSKFQPSQIVCLELNATRLYAEVVQIVEARRLCWARPLVLVIGSSETANSSQSFEHRSKNSPCWHDLRQGADLLLPAILFRPALDVEAIPVLSSLYSLDEIADSTPQAITAHHQLREFIRQLCQFYPDAFSDKLGAGH</sequence>